<proteinExistence type="predicted"/>
<evidence type="ECO:0000256" key="6">
    <source>
        <dbReference type="SAM" id="Phobius"/>
    </source>
</evidence>
<dbReference type="Proteomes" id="UP000294963">
    <property type="component" value="Unassembled WGS sequence"/>
</dbReference>
<keyword evidence="2" id="KW-1003">Cell membrane</keyword>
<gene>
    <name evidence="7" type="ORF">EC844_101137</name>
</gene>
<feature type="transmembrane region" description="Helical" evidence="6">
    <location>
        <begin position="6"/>
        <end position="28"/>
    </location>
</feature>
<evidence type="ECO:0000256" key="4">
    <source>
        <dbReference type="ARBA" id="ARBA00022989"/>
    </source>
</evidence>
<name>A0A4R1YA55_ACICA</name>
<dbReference type="Pfam" id="PF01810">
    <property type="entry name" value="LysE"/>
    <property type="match status" value="1"/>
</dbReference>
<evidence type="ECO:0000313" key="7">
    <source>
        <dbReference type="EMBL" id="TCM70863.1"/>
    </source>
</evidence>
<protein>
    <submittedName>
        <fullName evidence="7">Threonine/homoserine/homoserine lactone efflux protein</fullName>
    </submittedName>
</protein>
<feature type="transmembrane region" description="Helical" evidence="6">
    <location>
        <begin position="112"/>
        <end position="137"/>
    </location>
</feature>
<sequence>MLLPEQLAYIATCIFAAATPGPGTLTVINASIHMGVKRTLPLIFGILSGLALVAILAMFGLVILVLNSKIAFYGVQSLGGLYILYLGVMCFLNARRNQTIEHSSTDMKSFTFLSGLVISVINPKTLIFFSALLPAFINTQQNYIAQNIYLSIILLICTLSVHLCYAKLGSYSAQFLLKQHRKVDIISGALFMLLAVFIGWDIVQKL</sequence>
<evidence type="ECO:0000256" key="2">
    <source>
        <dbReference type="ARBA" id="ARBA00022475"/>
    </source>
</evidence>
<accession>A0A4R1YA55</accession>
<dbReference type="GO" id="GO:0042970">
    <property type="term" value="F:homoserine transmembrane transporter activity"/>
    <property type="evidence" value="ECO:0007669"/>
    <property type="project" value="TreeGrafter"/>
</dbReference>
<dbReference type="EMBL" id="SLVJ01000001">
    <property type="protein sequence ID" value="TCM70863.1"/>
    <property type="molecule type" value="Genomic_DNA"/>
</dbReference>
<feature type="transmembrane region" description="Helical" evidence="6">
    <location>
        <begin position="40"/>
        <end position="64"/>
    </location>
</feature>
<keyword evidence="5 6" id="KW-0472">Membrane</keyword>
<feature type="transmembrane region" description="Helical" evidence="6">
    <location>
        <begin position="70"/>
        <end position="92"/>
    </location>
</feature>
<feature type="transmembrane region" description="Helical" evidence="6">
    <location>
        <begin position="185"/>
        <end position="203"/>
    </location>
</feature>
<keyword evidence="4 6" id="KW-1133">Transmembrane helix</keyword>
<dbReference type="GO" id="GO:0005886">
    <property type="term" value="C:plasma membrane"/>
    <property type="evidence" value="ECO:0007669"/>
    <property type="project" value="UniProtKB-SubCell"/>
</dbReference>
<dbReference type="PANTHER" id="PTHR30086">
    <property type="entry name" value="ARGININE EXPORTER PROTEIN ARGO"/>
    <property type="match status" value="1"/>
</dbReference>
<keyword evidence="3 6" id="KW-0812">Transmembrane</keyword>
<reference evidence="7 8" key="1">
    <citation type="submission" date="2019-03" db="EMBL/GenBank/DDBJ databases">
        <title>Genomic analyses of the natural microbiome of Caenorhabditis elegans.</title>
        <authorList>
            <person name="Samuel B."/>
        </authorList>
    </citation>
    <scope>NUCLEOTIDE SEQUENCE [LARGE SCALE GENOMIC DNA]</scope>
    <source>
        <strain evidence="7 8">JUb89</strain>
    </source>
</reference>
<comment type="caution">
    <text evidence="7">The sequence shown here is derived from an EMBL/GenBank/DDBJ whole genome shotgun (WGS) entry which is preliminary data.</text>
</comment>
<evidence type="ECO:0000256" key="1">
    <source>
        <dbReference type="ARBA" id="ARBA00004651"/>
    </source>
</evidence>
<organism evidence="7 8">
    <name type="scientific">Acinetobacter calcoaceticus</name>
    <dbReference type="NCBI Taxonomy" id="471"/>
    <lineage>
        <taxon>Bacteria</taxon>
        <taxon>Pseudomonadati</taxon>
        <taxon>Pseudomonadota</taxon>
        <taxon>Gammaproteobacteria</taxon>
        <taxon>Moraxellales</taxon>
        <taxon>Moraxellaceae</taxon>
        <taxon>Acinetobacter</taxon>
        <taxon>Acinetobacter calcoaceticus/baumannii complex</taxon>
    </lineage>
</organism>
<comment type="subcellular location">
    <subcellularLocation>
        <location evidence="1">Cell membrane</location>
        <topology evidence="1">Multi-pass membrane protein</topology>
    </subcellularLocation>
</comment>
<evidence type="ECO:0000256" key="3">
    <source>
        <dbReference type="ARBA" id="ARBA00022692"/>
    </source>
</evidence>
<dbReference type="AlphaFoldDB" id="A0A4R1YA55"/>
<evidence type="ECO:0000313" key="8">
    <source>
        <dbReference type="Proteomes" id="UP000294963"/>
    </source>
</evidence>
<keyword evidence="8" id="KW-1185">Reference proteome</keyword>
<evidence type="ECO:0000256" key="5">
    <source>
        <dbReference type="ARBA" id="ARBA00023136"/>
    </source>
</evidence>
<dbReference type="InterPro" id="IPR001123">
    <property type="entry name" value="LeuE-type"/>
</dbReference>
<feature type="transmembrane region" description="Helical" evidence="6">
    <location>
        <begin position="143"/>
        <end position="165"/>
    </location>
</feature>
<dbReference type="PANTHER" id="PTHR30086:SF5">
    <property type="entry name" value="HOMOGENTISATE EXPORT PROTEIN"/>
    <property type="match status" value="1"/>
</dbReference>